<dbReference type="AlphaFoldDB" id="A0A3B6CFY5"/>
<proteinExistence type="inferred from homology"/>
<dbReference type="PROSITE" id="PS51387">
    <property type="entry name" value="FAD_PCMH"/>
    <property type="match status" value="1"/>
</dbReference>
<dbReference type="Gramene" id="TraesRN2B0101484800.1">
    <property type="protein sequence ID" value="TraesRN2B0101484800.1"/>
    <property type="gene ID" value="TraesRN2B0101484800"/>
</dbReference>
<reference evidence="9" key="2">
    <citation type="submission" date="2018-10" db="UniProtKB">
        <authorList>
            <consortium name="EnsemblPlants"/>
        </authorList>
    </citation>
    <scope>IDENTIFICATION</scope>
</reference>
<dbReference type="GeneID" id="123042628"/>
<organism evidence="9">
    <name type="scientific">Triticum aestivum</name>
    <name type="common">Wheat</name>
    <dbReference type="NCBI Taxonomy" id="4565"/>
    <lineage>
        <taxon>Eukaryota</taxon>
        <taxon>Viridiplantae</taxon>
        <taxon>Streptophyta</taxon>
        <taxon>Embryophyta</taxon>
        <taxon>Tracheophyta</taxon>
        <taxon>Spermatophyta</taxon>
        <taxon>Magnoliopsida</taxon>
        <taxon>Liliopsida</taxon>
        <taxon>Poales</taxon>
        <taxon>Poaceae</taxon>
        <taxon>BOP clade</taxon>
        <taxon>Pooideae</taxon>
        <taxon>Triticodae</taxon>
        <taxon>Triticeae</taxon>
        <taxon>Triticinae</taxon>
        <taxon>Triticum</taxon>
    </lineage>
</organism>
<evidence type="ECO:0000256" key="7">
    <source>
        <dbReference type="SAM" id="SignalP"/>
    </source>
</evidence>
<evidence type="ECO:0000256" key="4">
    <source>
        <dbReference type="ARBA" id="ARBA00022729"/>
    </source>
</evidence>
<keyword evidence="3" id="KW-0285">Flavoprotein</keyword>
<dbReference type="InterPro" id="IPR016166">
    <property type="entry name" value="FAD-bd_PCMH"/>
</dbReference>
<dbReference type="InterPro" id="IPR016167">
    <property type="entry name" value="FAD-bd_PCMH_sub1"/>
</dbReference>
<dbReference type="InterPro" id="IPR016169">
    <property type="entry name" value="FAD-bd_PCMH_sub2"/>
</dbReference>
<dbReference type="Gene3D" id="3.40.462.20">
    <property type="match status" value="1"/>
</dbReference>
<protein>
    <recommendedName>
        <fullName evidence="8">FAD-binding PCMH-type domain-containing protein</fullName>
    </recommendedName>
</protein>
<accession>A0A3B6CFY5</accession>
<dbReference type="EnsemblPlants" id="TraesCS2B02G572400.1">
    <property type="protein sequence ID" value="TraesCS2B02G572400.1.cds1"/>
    <property type="gene ID" value="TraesCS2B02G572400"/>
</dbReference>
<dbReference type="InterPro" id="IPR012951">
    <property type="entry name" value="BBE"/>
</dbReference>
<dbReference type="Gramene" id="TraesLAC2B03G01013160.1">
    <property type="protein sequence ID" value="TraesLAC2B03G01013160.1.CDS1"/>
    <property type="gene ID" value="TraesLAC2B03G01013160"/>
</dbReference>
<evidence type="ECO:0000256" key="3">
    <source>
        <dbReference type="ARBA" id="ARBA00022630"/>
    </source>
</evidence>
<dbReference type="Gramene" id="TraesCS2B03G1431500.1">
    <property type="protein sequence ID" value="TraesCS2B03G1431500.1.CDS1"/>
    <property type="gene ID" value="TraesCS2B03G1431500"/>
</dbReference>
<dbReference type="OrthoDB" id="407275at2759"/>
<dbReference type="PANTHER" id="PTHR32448">
    <property type="entry name" value="OS08G0158400 PROTEIN"/>
    <property type="match status" value="1"/>
</dbReference>
<dbReference type="Gramene" id="TraesCS2B02G572400.1">
    <property type="protein sequence ID" value="TraesCS2B02G572400.1.cds1"/>
    <property type="gene ID" value="TraesCS2B02G572400"/>
</dbReference>
<evidence type="ECO:0000256" key="2">
    <source>
        <dbReference type="ARBA" id="ARBA00005466"/>
    </source>
</evidence>
<dbReference type="SMR" id="A0A3B6CFY5"/>
<comment type="cofactor">
    <cofactor evidence="1">
        <name>FAD</name>
        <dbReference type="ChEBI" id="CHEBI:57692"/>
    </cofactor>
</comment>
<evidence type="ECO:0000256" key="5">
    <source>
        <dbReference type="ARBA" id="ARBA00022827"/>
    </source>
</evidence>
<keyword evidence="4 7" id="KW-0732">Signal</keyword>
<keyword evidence="6" id="KW-0325">Glycoprotein</keyword>
<dbReference type="Gramene" id="TraesMAC2B03G01056910.1">
    <property type="protein sequence ID" value="TraesMAC2B03G01056910.1.CDS1"/>
    <property type="gene ID" value="TraesMAC2B03G01056910"/>
</dbReference>
<evidence type="ECO:0000313" key="9">
    <source>
        <dbReference type="EnsemblPlants" id="TraesCS2B02G572400.1.cds1"/>
    </source>
</evidence>
<dbReference type="InterPro" id="IPR036318">
    <property type="entry name" value="FAD-bd_PCMH-like_sf"/>
</dbReference>
<gene>
    <name evidence="9" type="primary">LOC123042628</name>
</gene>
<reference evidence="9" key="1">
    <citation type="submission" date="2018-08" db="EMBL/GenBank/DDBJ databases">
        <authorList>
            <person name="Rossello M."/>
        </authorList>
    </citation>
    <scope>NUCLEOTIDE SEQUENCE [LARGE SCALE GENOMIC DNA]</scope>
    <source>
        <strain evidence="9">cv. Chinese Spring</strain>
    </source>
</reference>
<feature type="domain" description="FAD-binding PCMH-type" evidence="8">
    <location>
        <begin position="71"/>
        <end position="249"/>
    </location>
</feature>
<dbReference type="OMA" id="YGNMMRR"/>
<dbReference type="Pfam" id="PF08031">
    <property type="entry name" value="BBE"/>
    <property type="match status" value="1"/>
</dbReference>
<name>A0A3B6CFY5_WHEAT</name>
<evidence type="ECO:0000256" key="1">
    <source>
        <dbReference type="ARBA" id="ARBA00001974"/>
    </source>
</evidence>
<sequence length="530" mass="57888">MLRGLALAFSVSFFSCYLTSVPSLASSDGHGFLQCLREKIPNELVYTQSSSNFIDVLVSSIKNPKFFINATVRPPLCIVTPRDASHVQAAVVCGRRQGVRLRVRSGGHDYEGLSYRSVWPSEVFAVVDLGANLRAVRVDRLKSTAWVDSGATIGELYYAIAKNDSRVAFPAGECPTVGVGGHFSGGGIGMMTRKHGLAVDKIVDATLVNADGDLLDGAGMGEDLFWAIRGGGGGSFGIVLSWKVQLLRVPPTVTVVNIGRTVDQGAVDILTRWQHVAPSLPSDLTIRVIVKQGQQALFQALYLGSCGALVATMDEQFPELGMTSADCQPMTWLQSAATPFLSFASNGTLEEVLLDRTAWTSAFTKAKSDYVRRAIPRAVWKDIFSRWFPMDGSGQIILEPHGGFMDSVSAAATPYPHRNGVLYVVQYIAYWDQQGDCGAAAKSWIDTLYDFMGQNVSKNPRRAYVNFRDLDIGQNDDDGTFESGKVWGERYFVGNYRRLASVKAAVDPTNYFRNEQSIPPLIETMTTQVI</sequence>
<dbReference type="PROSITE" id="PS51257">
    <property type="entry name" value="PROKAR_LIPOPROTEIN"/>
    <property type="match status" value="1"/>
</dbReference>
<evidence type="ECO:0000256" key="6">
    <source>
        <dbReference type="ARBA" id="ARBA00023180"/>
    </source>
</evidence>
<evidence type="ECO:0000259" key="8">
    <source>
        <dbReference type="PROSITE" id="PS51387"/>
    </source>
</evidence>
<dbReference type="InterPro" id="IPR006094">
    <property type="entry name" value="Oxid_FAD_bind_N"/>
</dbReference>
<dbReference type="Gramene" id="TraesNOR2B03G01074750.1">
    <property type="protein sequence ID" value="TraesNOR2B03G01074750.1.CDS1"/>
    <property type="gene ID" value="TraesNOR2B03G01074750"/>
</dbReference>
<dbReference type="GO" id="GO:0071949">
    <property type="term" value="F:FAD binding"/>
    <property type="evidence" value="ECO:0007669"/>
    <property type="project" value="InterPro"/>
</dbReference>
<dbReference type="Proteomes" id="UP000019116">
    <property type="component" value="Chromosome 2B"/>
</dbReference>
<dbReference type="Gene3D" id="3.30.43.10">
    <property type="entry name" value="Uridine Diphospho-n-acetylenolpyruvylglucosamine Reductase, domain 2"/>
    <property type="match status" value="1"/>
</dbReference>
<keyword evidence="10" id="KW-1185">Reference proteome</keyword>
<keyword evidence="5" id="KW-0274">FAD</keyword>
<dbReference type="STRING" id="4565.A0A3B6CFY5"/>
<dbReference type="SUPFAM" id="SSF56176">
    <property type="entry name" value="FAD-binding/transporter-associated domain-like"/>
    <property type="match status" value="1"/>
</dbReference>
<evidence type="ECO:0000313" key="10">
    <source>
        <dbReference type="Proteomes" id="UP000019116"/>
    </source>
</evidence>
<dbReference type="Gene3D" id="3.30.465.10">
    <property type="match status" value="1"/>
</dbReference>
<dbReference type="PaxDb" id="4565-Traes_2BL_3C4C930A1.1"/>
<comment type="similarity">
    <text evidence="2">Belongs to the oxygen-dependent FAD-linked oxidoreductase family.</text>
</comment>
<dbReference type="Pfam" id="PF01565">
    <property type="entry name" value="FAD_binding_4"/>
    <property type="match status" value="1"/>
</dbReference>
<feature type="chain" id="PRO_5043172609" description="FAD-binding PCMH-type domain-containing protein" evidence="7">
    <location>
        <begin position="21"/>
        <end position="530"/>
    </location>
</feature>
<feature type="signal peptide" evidence="7">
    <location>
        <begin position="1"/>
        <end position="20"/>
    </location>
</feature>
<dbReference type="RefSeq" id="XP_044320984.1">
    <property type="nucleotide sequence ID" value="XM_044465049.1"/>
</dbReference>
<dbReference type="GO" id="GO:0016491">
    <property type="term" value="F:oxidoreductase activity"/>
    <property type="evidence" value="ECO:0007669"/>
    <property type="project" value="InterPro"/>
</dbReference>